<dbReference type="Pfam" id="PF23639">
    <property type="entry name" value="DUF7146"/>
    <property type="match status" value="1"/>
</dbReference>
<sequence length="404" mass="44814">MAYQNAKESRFDVVKRRAEEEGWSRFFSSQYGHLISGALINPGHSRCACPIHGTSKRKGDGFRVFDDFDSTGGGVCNSCGTFASGVDLICFLENAQGKPMVALNILERYFGIEPPSYDRFNRRKTIKPPVEQEIDPKELERKAKEEADRKAKLDKEIQDRYQLLNRIWESGQPFASLPDNSQAFGYLVKRGMTDVALLRSQENMRFIKSSYFQRHDDGSVERYPSICSLIQSADGHPVGLHQIYLDADGQPAKALVTSGDCKKVLRTLDARLNGAVRVCGRAPQTDHLNVTEGVENAAAIAHAIGHPVQSALYATLLAGWQPPAGTRVVSIWADRDPNMAGLNAATKLLARLLDLGIEARILEPNLLDKGKEDWNDVLLDLGYEALVNAYAGTSSRTNYYYEAI</sequence>
<name>A0A443KC96_9RHOB</name>
<protein>
    <recommendedName>
        <fullName evidence="1">DNA primase/helicase Gp4 N-terminal Bacteriophage T7-like domain-containing protein</fullName>
    </recommendedName>
</protein>
<reference evidence="2 3" key="1">
    <citation type="submission" date="2019-01" db="EMBL/GenBank/DDBJ databases">
        <title>Sinorhodobacter populi sp. nov. isolated from the symptomatic bark tissue of Populus euramericana canker.</title>
        <authorList>
            <person name="Xu G."/>
        </authorList>
    </citation>
    <scope>NUCLEOTIDE SEQUENCE [LARGE SCALE GENOMIC DNA]</scope>
    <source>
        <strain evidence="2 3">07D10-4-3</strain>
    </source>
</reference>
<gene>
    <name evidence="2" type="ORF">D2T29_12195</name>
</gene>
<dbReference type="InterPro" id="IPR006171">
    <property type="entry name" value="TOPRIM_dom"/>
</dbReference>
<dbReference type="Pfam" id="PF13362">
    <property type="entry name" value="Toprim_3"/>
    <property type="match status" value="1"/>
</dbReference>
<dbReference type="RefSeq" id="WP_128232633.1">
    <property type="nucleotide sequence ID" value="NZ_SAUY01000015.1"/>
</dbReference>
<dbReference type="Pfam" id="PF08273">
    <property type="entry name" value="Zn_Ribbon_Prim"/>
    <property type="match status" value="1"/>
</dbReference>
<organism evidence="2 3">
    <name type="scientific">Paenirhodobacter populi</name>
    <dbReference type="NCBI Taxonomy" id="2306993"/>
    <lineage>
        <taxon>Bacteria</taxon>
        <taxon>Pseudomonadati</taxon>
        <taxon>Pseudomonadota</taxon>
        <taxon>Alphaproteobacteria</taxon>
        <taxon>Rhodobacterales</taxon>
        <taxon>Rhodobacter group</taxon>
        <taxon>Paenirhodobacter</taxon>
    </lineage>
</organism>
<proteinExistence type="predicted"/>
<dbReference type="Proteomes" id="UP000284451">
    <property type="component" value="Unassembled WGS sequence"/>
</dbReference>
<accession>A0A443KC96</accession>
<comment type="caution">
    <text evidence="2">The sequence shown here is derived from an EMBL/GenBank/DDBJ whole genome shotgun (WGS) entry which is preliminary data.</text>
</comment>
<dbReference type="GO" id="GO:0004386">
    <property type="term" value="F:helicase activity"/>
    <property type="evidence" value="ECO:0007669"/>
    <property type="project" value="InterPro"/>
</dbReference>
<feature type="domain" description="DNA primase/helicase Gp4 N-terminal Bacteriophage T7-like" evidence="1">
    <location>
        <begin position="44"/>
        <end position="86"/>
    </location>
</feature>
<evidence type="ECO:0000313" key="2">
    <source>
        <dbReference type="EMBL" id="RWR30427.1"/>
    </source>
</evidence>
<evidence type="ECO:0000259" key="1">
    <source>
        <dbReference type="SMART" id="SM00778"/>
    </source>
</evidence>
<dbReference type="InterPro" id="IPR013237">
    <property type="entry name" value="Phage_T7_Gp4_N"/>
</dbReference>
<reference evidence="2 3" key="2">
    <citation type="submission" date="2019-01" db="EMBL/GenBank/DDBJ databases">
        <authorList>
            <person name="Li Y."/>
        </authorList>
    </citation>
    <scope>NUCLEOTIDE SEQUENCE [LARGE SCALE GENOMIC DNA]</scope>
    <source>
        <strain evidence="2 3">07D10-4-3</strain>
    </source>
</reference>
<dbReference type="InterPro" id="IPR055570">
    <property type="entry name" value="DUF7146"/>
</dbReference>
<dbReference type="EMBL" id="SAUY01000015">
    <property type="protein sequence ID" value="RWR30427.1"/>
    <property type="molecule type" value="Genomic_DNA"/>
</dbReference>
<dbReference type="GO" id="GO:0008270">
    <property type="term" value="F:zinc ion binding"/>
    <property type="evidence" value="ECO:0007669"/>
    <property type="project" value="InterPro"/>
</dbReference>
<dbReference type="AlphaFoldDB" id="A0A443KC96"/>
<evidence type="ECO:0000313" key="3">
    <source>
        <dbReference type="Proteomes" id="UP000284451"/>
    </source>
</evidence>
<dbReference type="SMART" id="SM00778">
    <property type="entry name" value="Prim_Zn_Ribbon"/>
    <property type="match status" value="1"/>
</dbReference>